<dbReference type="PANTHER" id="PTHR30146">
    <property type="entry name" value="LACI-RELATED TRANSCRIPTIONAL REPRESSOR"/>
    <property type="match status" value="1"/>
</dbReference>
<keyword evidence="6" id="KW-1185">Reference proteome</keyword>
<evidence type="ECO:0000313" key="5">
    <source>
        <dbReference type="EMBL" id="MFC7307874.1"/>
    </source>
</evidence>
<dbReference type="InterPro" id="IPR010982">
    <property type="entry name" value="Lambda_DNA-bd_dom_sf"/>
</dbReference>
<feature type="domain" description="HTH lacI-type" evidence="4">
    <location>
        <begin position="8"/>
        <end position="62"/>
    </location>
</feature>
<keyword evidence="1" id="KW-0805">Transcription regulation</keyword>
<dbReference type="RefSeq" id="WP_381835336.1">
    <property type="nucleotide sequence ID" value="NZ_JBHTCF010000013.1"/>
</dbReference>
<comment type="caution">
    <text evidence="5">The sequence shown here is derived from an EMBL/GenBank/DDBJ whole genome shotgun (WGS) entry which is preliminary data.</text>
</comment>
<evidence type="ECO:0000256" key="1">
    <source>
        <dbReference type="ARBA" id="ARBA00023015"/>
    </source>
</evidence>
<proteinExistence type="predicted"/>
<evidence type="ECO:0000256" key="3">
    <source>
        <dbReference type="ARBA" id="ARBA00023163"/>
    </source>
</evidence>
<protein>
    <submittedName>
        <fullName evidence="5">LacI family DNA-binding transcriptional regulator</fullName>
    </submittedName>
</protein>
<dbReference type="Pfam" id="PF00356">
    <property type="entry name" value="LacI"/>
    <property type="match status" value="1"/>
</dbReference>
<name>A0ABW2JQF3_9ACTN</name>
<evidence type="ECO:0000259" key="4">
    <source>
        <dbReference type="PROSITE" id="PS50932"/>
    </source>
</evidence>
<dbReference type="SUPFAM" id="SSF53822">
    <property type="entry name" value="Periplasmic binding protein-like I"/>
    <property type="match status" value="1"/>
</dbReference>
<dbReference type="Pfam" id="PF13377">
    <property type="entry name" value="Peripla_BP_3"/>
    <property type="match status" value="1"/>
</dbReference>
<evidence type="ECO:0000256" key="2">
    <source>
        <dbReference type="ARBA" id="ARBA00023125"/>
    </source>
</evidence>
<dbReference type="Proteomes" id="UP001596523">
    <property type="component" value="Unassembled WGS sequence"/>
</dbReference>
<dbReference type="CDD" id="cd06293">
    <property type="entry name" value="PBP1_LacI-like"/>
    <property type="match status" value="1"/>
</dbReference>
<dbReference type="PRINTS" id="PR00036">
    <property type="entry name" value="HTHLACI"/>
</dbReference>
<evidence type="ECO:0000313" key="6">
    <source>
        <dbReference type="Proteomes" id="UP001596523"/>
    </source>
</evidence>
<dbReference type="PANTHER" id="PTHR30146:SF109">
    <property type="entry name" value="HTH-TYPE TRANSCRIPTIONAL REGULATOR GALS"/>
    <property type="match status" value="1"/>
</dbReference>
<dbReference type="InterPro" id="IPR028082">
    <property type="entry name" value="Peripla_BP_I"/>
</dbReference>
<keyword evidence="3" id="KW-0804">Transcription</keyword>
<dbReference type="EMBL" id="JBHTCF010000013">
    <property type="protein sequence ID" value="MFC7307874.1"/>
    <property type="molecule type" value="Genomic_DNA"/>
</dbReference>
<dbReference type="InterPro" id="IPR046335">
    <property type="entry name" value="LacI/GalR-like_sensor"/>
</dbReference>
<organism evidence="5 6">
    <name type="scientific">Streptomyces monticola</name>
    <dbReference type="NCBI Taxonomy" id="2666263"/>
    <lineage>
        <taxon>Bacteria</taxon>
        <taxon>Bacillati</taxon>
        <taxon>Actinomycetota</taxon>
        <taxon>Actinomycetes</taxon>
        <taxon>Kitasatosporales</taxon>
        <taxon>Streptomycetaceae</taxon>
        <taxon>Streptomyces</taxon>
    </lineage>
</organism>
<reference evidence="6" key="1">
    <citation type="journal article" date="2019" name="Int. J. Syst. Evol. Microbiol.">
        <title>The Global Catalogue of Microorganisms (GCM) 10K type strain sequencing project: providing services to taxonomists for standard genome sequencing and annotation.</title>
        <authorList>
            <consortium name="The Broad Institute Genomics Platform"/>
            <consortium name="The Broad Institute Genome Sequencing Center for Infectious Disease"/>
            <person name="Wu L."/>
            <person name="Ma J."/>
        </authorList>
    </citation>
    <scope>NUCLEOTIDE SEQUENCE [LARGE SCALE GENOMIC DNA]</scope>
    <source>
        <strain evidence="6">SYNS20</strain>
    </source>
</reference>
<dbReference type="SUPFAM" id="SSF47413">
    <property type="entry name" value="lambda repressor-like DNA-binding domains"/>
    <property type="match status" value="1"/>
</dbReference>
<accession>A0ABW2JQF3</accession>
<sequence length="342" mass="36316">MTSNGRTVGIKDVAREAGVSVGTVSNVLNQPERVSERTRSHVEGVISRLGYVRSESARQLRAGRSRIMALLVLDMANPFFVDVARGAERTARAAGLGVMLCNSAQSPQEEADYLALFAEQRVRGVLITPADPSGRNLAEFRRHDIPFVLVDRVAGGQEGCSVSVDDVAGGALAIRHLTAAGHRSLAYISGPEQLKQVQDRREGALAALAEADLPPSALQEIPAERLDVAAGRDAGARLLGLAARPTAVFCANDLLALGVLQALYSAGVGVPDDMAIVGYDDIEFAAAATVPLTSVRQPALTMGAMAADLLLQETDTQAEDHEHQHVILQPELVVRHSSLSRR</sequence>
<dbReference type="Gene3D" id="1.10.260.40">
    <property type="entry name" value="lambda repressor-like DNA-binding domains"/>
    <property type="match status" value="1"/>
</dbReference>
<dbReference type="Gene3D" id="3.40.50.2300">
    <property type="match status" value="2"/>
</dbReference>
<dbReference type="PROSITE" id="PS50932">
    <property type="entry name" value="HTH_LACI_2"/>
    <property type="match status" value="1"/>
</dbReference>
<dbReference type="SMART" id="SM00354">
    <property type="entry name" value="HTH_LACI"/>
    <property type="match status" value="1"/>
</dbReference>
<dbReference type="CDD" id="cd01392">
    <property type="entry name" value="HTH_LacI"/>
    <property type="match status" value="1"/>
</dbReference>
<gene>
    <name evidence="5" type="ORF">ACFQVC_27065</name>
</gene>
<dbReference type="GO" id="GO:0003677">
    <property type="term" value="F:DNA binding"/>
    <property type="evidence" value="ECO:0007669"/>
    <property type="project" value="UniProtKB-KW"/>
</dbReference>
<dbReference type="InterPro" id="IPR000843">
    <property type="entry name" value="HTH_LacI"/>
</dbReference>
<keyword evidence="2 5" id="KW-0238">DNA-binding</keyword>
<dbReference type="PROSITE" id="PS00356">
    <property type="entry name" value="HTH_LACI_1"/>
    <property type="match status" value="1"/>
</dbReference>